<dbReference type="InterPro" id="IPR022488">
    <property type="entry name" value="PPK2-related"/>
</dbReference>
<evidence type="ECO:0000313" key="2">
    <source>
        <dbReference type="EMBL" id="MCL6730564.1"/>
    </source>
</evidence>
<proteinExistence type="predicted"/>
<feature type="domain" description="Polyphosphate kinase-2-related" evidence="1">
    <location>
        <begin position="14"/>
        <end position="227"/>
    </location>
</feature>
<dbReference type="Pfam" id="PF03976">
    <property type="entry name" value="PPK2"/>
    <property type="match status" value="1"/>
</dbReference>
<gene>
    <name evidence="2" type="ORF">LZ538_10955</name>
</gene>
<dbReference type="Proteomes" id="UP001165342">
    <property type="component" value="Unassembled WGS sequence"/>
</dbReference>
<accession>A0ABT0S4L1</accession>
<dbReference type="PANTHER" id="PTHR34383">
    <property type="entry name" value="POLYPHOSPHATE:AMP PHOSPHOTRANSFERASE-RELATED"/>
    <property type="match status" value="1"/>
</dbReference>
<evidence type="ECO:0000259" key="1">
    <source>
        <dbReference type="Pfam" id="PF03976"/>
    </source>
</evidence>
<reference evidence="2" key="1">
    <citation type="submission" date="2022-05" db="EMBL/GenBank/DDBJ databases">
        <authorList>
            <person name="Jo J.-H."/>
            <person name="Im W.-T."/>
        </authorList>
    </citation>
    <scope>NUCLEOTIDE SEQUENCE</scope>
    <source>
        <strain evidence="2">SE220</strain>
    </source>
</reference>
<dbReference type="RefSeq" id="WP_249832043.1">
    <property type="nucleotide sequence ID" value="NZ_JAMGBE010000003.1"/>
</dbReference>
<dbReference type="PANTHER" id="PTHR34383:SF3">
    <property type="entry name" value="POLYPHOSPHATE:AMP PHOSPHOTRANSFERASE"/>
    <property type="match status" value="1"/>
</dbReference>
<protein>
    <submittedName>
        <fullName evidence="2">Polyphosphate kinase</fullName>
    </submittedName>
</protein>
<dbReference type="Gene3D" id="3.40.50.300">
    <property type="entry name" value="P-loop containing nucleotide triphosphate hydrolases"/>
    <property type="match status" value="1"/>
</dbReference>
<comment type="caution">
    <text evidence="2">The sequence shown here is derived from an EMBL/GenBank/DDBJ whole genome shotgun (WGS) entry which is preliminary data.</text>
</comment>
<dbReference type="SUPFAM" id="SSF52540">
    <property type="entry name" value="P-loop containing nucleoside triphosphate hydrolases"/>
    <property type="match status" value="1"/>
</dbReference>
<organism evidence="2 3">
    <name type="scientific">Sphingomonas hankyongi</name>
    <dbReference type="NCBI Taxonomy" id="2908209"/>
    <lineage>
        <taxon>Bacteria</taxon>
        <taxon>Pseudomonadati</taxon>
        <taxon>Pseudomonadota</taxon>
        <taxon>Alphaproteobacteria</taxon>
        <taxon>Sphingomonadales</taxon>
        <taxon>Sphingomonadaceae</taxon>
        <taxon>Sphingomonas</taxon>
    </lineage>
</organism>
<dbReference type="GO" id="GO:0016301">
    <property type="term" value="F:kinase activity"/>
    <property type="evidence" value="ECO:0007669"/>
    <property type="project" value="UniProtKB-KW"/>
</dbReference>
<keyword evidence="3" id="KW-1185">Reference proteome</keyword>
<evidence type="ECO:0000313" key="3">
    <source>
        <dbReference type="Proteomes" id="UP001165342"/>
    </source>
</evidence>
<keyword evidence="2" id="KW-0418">Kinase</keyword>
<dbReference type="InterPro" id="IPR027417">
    <property type="entry name" value="P-loop_NTPase"/>
</dbReference>
<keyword evidence="2" id="KW-0808">Transferase</keyword>
<name>A0ABT0S4L1_9SPHN</name>
<dbReference type="EMBL" id="JAMGBE010000003">
    <property type="protein sequence ID" value="MCL6730564.1"/>
    <property type="molecule type" value="Genomic_DNA"/>
</dbReference>
<sequence>MGVRTPIAKDGDHVSALAALREHLFELQQPQIAHGRRAIILFEGPQGAGKKFALRQLAAAFDPCHYAVHCTTYDRREAAEGHWLARFWRQLPVAGNTAIFFRSWYRRVLEDRILGRVDEQSIARAFDEINEFEAQQRDYGTLIVKLYFDVGADEQKARLDERAEHPWARMRRGDEAVSVGEVAYGHALDELRANSDTRWSPWRMIDANDEKAASIAALSAIADAWAEAMPSEPPHVIDASGRAA</sequence>